<dbReference type="Proteomes" id="UP000093391">
    <property type="component" value="Chromosome"/>
</dbReference>
<dbReference type="GO" id="GO:0003700">
    <property type="term" value="F:DNA-binding transcription factor activity"/>
    <property type="evidence" value="ECO:0007669"/>
    <property type="project" value="InterPro"/>
</dbReference>
<feature type="domain" description="HTH gntR-type" evidence="6">
    <location>
        <begin position="7"/>
        <end position="75"/>
    </location>
</feature>
<dbReference type="GO" id="GO:0003677">
    <property type="term" value="F:DNA binding"/>
    <property type="evidence" value="ECO:0007669"/>
    <property type="project" value="UniProtKB-KW"/>
</dbReference>
<dbReference type="InterPro" id="IPR015424">
    <property type="entry name" value="PyrdxlP-dep_Trfase"/>
</dbReference>
<dbReference type="PANTHER" id="PTHR46577">
    <property type="entry name" value="HTH-TYPE TRANSCRIPTIONAL REGULATORY PROTEIN GABR"/>
    <property type="match status" value="1"/>
</dbReference>
<proteinExistence type="inferred from homology"/>
<comment type="similarity">
    <text evidence="1">In the C-terminal section; belongs to the class-I pyridoxal-phosphate-dependent aminotransferase family.</text>
</comment>
<evidence type="ECO:0000313" key="7">
    <source>
        <dbReference type="EMBL" id="AOA60034.1"/>
    </source>
</evidence>
<dbReference type="InterPro" id="IPR015422">
    <property type="entry name" value="PyrdxlP-dep_Trfase_small"/>
</dbReference>
<dbReference type="Pfam" id="PF00392">
    <property type="entry name" value="GntR"/>
    <property type="match status" value="1"/>
</dbReference>
<dbReference type="SUPFAM" id="SSF46785">
    <property type="entry name" value="Winged helix' DNA-binding domain"/>
    <property type="match status" value="1"/>
</dbReference>
<dbReference type="InterPro" id="IPR051446">
    <property type="entry name" value="HTH_trans_reg/aminotransferase"/>
</dbReference>
<keyword evidence="5" id="KW-0804">Transcription</keyword>
<dbReference type="PANTHER" id="PTHR46577:SF2">
    <property type="entry name" value="TRANSCRIPTIONAL REGULATORY PROTEIN"/>
    <property type="match status" value="1"/>
</dbReference>
<dbReference type="GO" id="GO:0030170">
    <property type="term" value="F:pyridoxal phosphate binding"/>
    <property type="evidence" value="ECO:0007669"/>
    <property type="project" value="InterPro"/>
</dbReference>
<accession>A0A1B2M4D9</accession>
<dbReference type="Pfam" id="PF00155">
    <property type="entry name" value="Aminotran_1_2"/>
    <property type="match status" value="1"/>
</dbReference>
<dbReference type="OrthoDB" id="9802328at2"/>
<gene>
    <name evidence="7" type="ORF">BFG52_15635</name>
</gene>
<dbReference type="SMART" id="SM00345">
    <property type="entry name" value="HTH_GNTR"/>
    <property type="match status" value="1"/>
</dbReference>
<dbReference type="InterPro" id="IPR004839">
    <property type="entry name" value="Aminotransferase_I/II_large"/>
</dbReference>
<dbReference type="RefSeq" id="WP_067559652.1">
    <property type="nucleotide sequence ID" value="NZ_CP016895.1"/>
</dbReference>
<dbReference type="PROSITE" id="PS50949">
    <property type="entry name" value="HTH_GNTR"/>
    <property type="match status" value="1"/>
</dbReference>
<name>A0A1B2M4D9_9GAMM</name>
<evidence type="ECO:0000313" key="8">
    <source>
        <dbReference type="Proteomes" id="UP000093391"/>
    </source>
</evidence>
<dbReference type="KEGG" id="ala:BFG52_15635"/>
<evidence type="ECO:0000256" key="1">
    <source>
        <dbReference type="ARBA" id="ARBA00005384"/>
    </source>
</evidence>
<evidence type="ECO:0000256" key="2">
    <source>
        <dbReference type="ARBA" id="ARBA00022898"/>
    </source>
</evidence>
<dbReference type="EMBL" id="CP016895">
    <property type="protein sequence ID" value="AOA60034.1"/>
    <property type="molecule type" value="Genomic_DNA"/>
</dbReference>
<keyword evidence="2" id="KW-0663">Pyridoxal phosphate</keyword>
<evidence type="ECO:0000256" key="5">
    <source>
        <dbReference type="ARBA" id="ARBA00023163"/>
    </source>
</evidence>
<reference evidence="7 8" key="1">
    <citation type="submission" date="2016-08" db="EMBL/GenBank/DDBJ databases">
        <authorList>
            <person name="Seilhamer J.J."/>
        </authorList>
    </citation>
    <scope>NUCLEOTIDE SEQUENCE [LARGE SCALE GENOMIC DNA]</scope>
    <source>
        <strain evidence="7 8">BRTC-1</strain>
    </source>
</reference>
<dbReference type="Gene3D" id="1.10.10.10">
    <property type="entry name" value="Winged helix-like DNA-binding domain superfamily/Winged helix DNA-binding domain"/>
    <property type="match status" value="1"/>
</dbReference>
<evidence type="ECO:0000256" key="3">
    <source>
        <dbReference type="ARBA" id="ARBA00023015"/>
    </source>
</evidence>
<dbReference type="InterPro" id="IPR036390">
    <property type="entry name" value="WH_DNA-bd_sf"/>
</dbReference>
<dbReference type="InterPro" id="IPR000524">
    <property type="entry name" value="Tscrpt_reg_HTH_GntR"/>
</dbReference>
<dbReference type="Gene3D" id="3.40.640.10">
    <property type="entry name" value="Type I PLP-dependent aspartate aminotransferase-like (Major domain)"/>
    <property type="match status" value="1"/>
</dbReference>
<evidence type="ECO:0000259" key="6">
    <source>
        <dbReference type="PROSITE" id="PS50949"/>
    </source>
</evidence>
<keyword evidence="4" id="KW-0238">DNA-binding</keyword>
<dbReference type="InterPro" id="IPR015421">
    <property type="entry name" value="PyrdxlP-dep_Trfase_major"/>
</dbReference>
<dbReference type="InterPro" id="IPR036388">
    <property type="entry name" value="WH-like_DNA-bd_sf"/>
</dbReference>
<keyword evidence="3" id="KW-0805">Transcription regulation</keyword>
<dbReference type="CDD" id="cd07377">
    <property type="entry name" value="WHTH_GntR"/>
    <property type="match status" value="1"/>
</dbReference>
<organism evidence="7 8">
    <name type="scientific">Acinetobacter larvae</name>
    <dbReference type="NCBI Taxonomy" id="1789224"/>
    <lineage>
        <taxon>Bacteria</taxon>
        <taxon>Pseudomonadati</taxon>
        <taxon>Pseudomonadota</taxon>
        <taxon>Gammaproteobacteria</taxon>
        <taxon>Moraxellales</taxon>
        <taxon>Moraxellaceae</taxon>
        <taxon>Acinetobacter</taxon>
    </lineage>
</organism>
<dbReference type="Gene3D" id="3.90.1150.10">
    <property type="entry name" value="Aspartate Aminotransferase, domain 1"/>
    <property type="match status" value="1"/>
</dbReference>
<dbReference type="AlphaFoldDB" id="A0A1B2M4D9"/>
<dbReference type="SUPFAM" id="SSF53383">
    <property type="entry name" value="PLP-dependent transferases"/>
    <property type="match status" value="1"/>
</dbReference>
<keyword evidence="8" id="KW-1185">Reference proteome</keyword>
<protein>
    <submittedName>
        <fullName evidence="7">GntR family transcriptional regulator</fullName>
    </submittedName>
</protein>
<sequence>MKNIKHSSKLHLVTTHLEALLNSQTLSYGAKLPSIRQLSRQLAVSTSTVVEAYERLLVQGLIYTRPGAGYYVAEKHNISDIHALKINPEREVDPLWISRQSLESSSDLLKPGCGWLPSSWMPEKLMRKAIKEVAQSSVTDLVTYPHPLGYLPLRQLLSRKASNSGVTVYAEQIMLMDSGTQALDLIFRLFLKDGDCVFIDDPCYFNFHALLKVHRLNIIAIPFEQDGPNIQAFQEAVQQWQPKLYLTNSALHNPTGAALSLYKAYQILKIVEQQHMVIIEDDIFADLEHHIAPRYAALGGFEHVIQVTSFSKTISAAIRCGAIMAKPIWIDRLINLKVATVFSHNTLNSKIIYAILTNSQYRRYVDHLKIKLQKHMTQTINRLTALDIQPWLIPTGGMFLWCQLPNQLNSTALSKACFKAGVMLAPGQVFSQSESAQHFLRFNVSQSQDPKIYQVLAENLSILTTDASR</sequence>
<evidence type="ECO:0000256" key="4">
    <source>
        <dbReference type="ARBA" id="ARBA00023125"/>
    </source>
</evidence>
<dbReference type="CDD" id="cd00609">
    <property type="entry name" value="AAT_like"/>
    <property type="match status" value="1"/>
</dbReference>